<feature type="transmembrane region" description="Helical" evidence="2">
    <location>
        <begin position="506"/>
        <end position="527"/>
    </location>
</feature>
<keyword evidence="1" id="KW-0040">ANK repeat</keyword>
<dbReference type="Proteomes" id="UP001634393">
    <property type="component" value="Unassembled WGS sequence"/>
</dbReference>
<keyword evidence="2" id="KW-1133">Transmembrane helix</keyword>
<dbReference type="PANTHER" id="PTHR24177">
    <property type="entry name" value="CASKIN"/>
    <property type="match status" value="1"/>
</dbReference>
<evidence type="ECO:0000313" key="5">
    <source>
        <dbReference type="Proteomes" id="UP001634393"/>
    </source>
</evidence>
<evidence type="ECO:0000256" key="1">
    <source>
        <dbReference type="PROSITE-ProRule" id="PRU00023"/>
    </source>
</evidence>
<dbReference type="Gene3D" id="1.25.40.20">
    <property type="entry name" value="Ankyrin repeat-containing domain"/>
    <property type="match status" value="1"/>
</dbReference>
<evidence type="ECO:0000256" key="2">
    <source>
        <dbReference type="SAM" id="Phobius"/>
    </source>
</evidence>
<name>A0ABD3TQ85_9LAMI</name>
<feature type="repeat" description="ANK" evidence="1">
    <location>
        <begin position="146"/>
        <end position="170"/>
    </location>
</feature>
<evidence type="ECO:0000313" key="4">
    <source>
        <dbReference type="EMBL" id="KAL3838890.1"/>
    </source>
</evidence>
<dbReference type="InterPro" id="IPR026961">
    <property type="entry name" value="PGG_dom"/>
</dbReference>
<accession>A0ABD3TQ85</accession>
<comment type="caution">
    <text evidence="4">The sequence shown here is derived from an EMBL/GenBank/DDBJ whole genome shotgun (WGS) entry which is preliminary data.</text>
</comment>
<dbReference type="SMART" id="SM00248">
    <property type="entry name" value="ANK"/>
    <property type="match status" value="4"/>
</dbReference>
<feature type="transmembrane region" description="Helical" evidence="2">
    <location>
        <begin position="618"/>
        <end position="640"/>
    </location>
</feature>
<dbReference type="AlphaFoldDB" id="A0ABD3TQ85"/>
<dbReference type="InterPro" id="IPR002110">
    <property type="entry name" value="Ankyrin_rpt"/>
</dbReference>
<dbReference type="Pfam" id="PF12796">
    <property type="entry name" value="Ank_2"/>
    <property type="match status" value="1"/>
</dbReference>
<gene>
    <name evidence="4" type="ORF">ACJIZ3_023481</name>
</gene>
<organism evidence="4 5">
    <name type="scientific">Penstemon smallii</name>
    <dbReference type="NCBI Taxonomy" id="265156"/>
    <lineage>
        <taxon>Eukaryota</taxon>
        <taxon>Viridiplantae</taxon>
        <taxon>Streptophyta</taxon>
        <taxon>Embryophyta</taxon>
        <taxon>Tracheophyta</taxon>
        <taxon>Spermatophyta</taxon>
        <taxon>Magnoliopsida</taxon>
        <taxon>eudicotyledons</taxon>
        <taxon>Gunneridae</taxon>
        <taxon>Pentapetalae</taxon>
        <taxon>asterids</taxon>
        <taxon>lamiids</taxon>
        <taxon>Lamiales</taxon>
        <taxon>Plantaginaceae</taxon>
        <taxon>Cheloneae</taxon>
        <taxon>Penstemon</taxon>
    </lineage>
</organism>
<dbReference type="EMBL" id="JBJXBP010000003">
    <property type="protein sequence ID" value="KAL3838890.1"/>
    <property type="molecule type" value="Genomic_DNA"/>
</dbReference>
<dbReference type="SUPFAM" id="SSF48403">
    <property type="entry name" value="Ankyrin repeat"/>
    <property type="match status" value="1"/>
</dbReference>
<sequence>MGSTSNARQSSAVHVGQFVSAKLSGYHETNNYSSWKIQMLCLIGSQDLLRFIDANIPHPIPSPPGIAIGEDYERHIYLELYRAAIMGNWDAASLILQQNGGAISARISSTLETTLHIAVGTRKSIKFVTKLVGLMSEDMLELQDVRGYNPLHIAAMTGNTKAARILVERNPRLLNVPSRNGRYPVHMAAVGHKDTLEYLILAAVEYKDTLQYLISETERTNTNPYFGETGVMLLNTVIDADFFDVALKLATDHNHVHMSTLKLADGNSALKRIALKDTAFNSGRRFTFWESFLHSQIHKRETFLTLNASLCKVLEKLVPCFVEIRRKQVVHGQALELVKCLCEKMENLSFPEASAIYSDAILTAARLGIHEVIEAVVSTFPAAIYSHDLRTRQFMFHVAVRNRSEKVFNLIYQMSDHKHQYSDLTDSSGDTLLHLAARLAPPHKLSLVSGAALQMQRELQWFREVEKVVHPYSRERTNNAGKTPKMVFIEEHVKLKVEGEKWMKDTANSCTITAALIATVVFASAITVPGGTESSTGFPFFFQKHSFTIFALSDSASLFTSVTSILMFLSILTSRYAVEDFLSALPKRLIFGLISLFLSISFMIAAFGAALYLVFGRMGAICLIGIAAFASLPITSFVMLQFPLFVDLISSTYGHGIFRKQTNKPFY</sequence>
<keyword evidence="2" id="KW-0472">Membrane</keyword>
<proteinExistence type="predicted"/>
<keyword evidence="5" id="KW-1185">Reference proteome</keyword>
<dbReference type="Pfam" id="PF13962">
    <property type="entry name" value="PGG"/>
    <property type="match status" value="1"/>
</dbReference>
<dbReference type="InterPro" id="IPR036770">
    <property type="entry name" value="Ankyrin_rpt-contain_sf"/>
</dbReference>
<dbReference type="PANTHER" id="PTHR24177:SF435">
    <property type="entry name" value="ANKYRIN REPEAT-CONTAINING PROTEIN NPR4-LIKE"/>
    <property type="match status" value="1"/>
</dbReference>
<dbReference type="PROSITE" id="PS50088">
    <property type="entry name" value="ANK_REPEAT"/>
    <property type="match status" value="1"/>
</dbReference>
<protein>
    <recommendedName>
        <fullName evidence="3">PGG domain-containing protein</fullName>
    </recommendedName>
</protein>
<keyword evidence="2" id="KW-0812">Transmembrane</keyword>
<reference evidence="4 5" key="1">
    <citation type="submission" date="2024-12" db="EMBL/GenBank/DDBJ databases">
        <title>The unique morphological basis and parallel evolutionary history of personate flowers in Penstemon.</title>
        <authorList>
            <person name="Depatie T.H."/>
            <person name="Wessinger C.A."/>
        </authorList>
    </citation>
    <scope>NUCLEOTIDE SEQUENCE [LARGE SCALE GENOMIC DNA]</scope>
    <source>
        <strain evidence="4">WTNN_2</strain>
        <tissue evidence="4">Leaf</tissue>
    </source>
</reference>
<dbReference type="PROSITE" id="PS50297">
    <property type="entry name" value="ANK_REP_REGION"/>
    <property type="match status" value="1"/>
</dbReference>
<feature type="transmembrane region" description="Helical" evidence="2">
    <location>
        <begin position="589"/>
        <end position="612"/>
    </location>
</feature>
<evidence type="ECO:0000259" key="3">
    <source>
        <dbReference type="Pfam" id="PF13962"/>
    </source>
</evidence>
<feature type="transmembrane region" description="Helical" evidence="2">
    <location>
        <begin position="547"/>
        <end position="569"/>
    </location>
</feature>
<feature type="domain" description="PGG" evidence="3">
    <location>
        <begin position="500"/>
        <end position="614"/>
    </location>
</feature>